<dbReference type="GO" id="GO:0005829">
    <property type="term" value="C:cytosol"/>
    <property type="evidence" value="ECO:0007669"/>
    <property type="project" value="TreeGrafter"/>
</dbReference>
<evidence type="ECO:0000256" key="6">
    <source>
        <dbReference type="ARBA" id="ARBA00022927"/>
    </source>
</evidence>
<dbReference type="EMBL" id="CABPSC010000020">
    <property type="protein sequence ID" value="VVE39309.1"/>
    <property type="molecule type" value="Genomic_DNA"/>
</dbReference>
<protein>
    <recommendedName>
        <fullName evidence="3">Flagellar assembly protein FliH</fullName>
    </recommendedName>
</protein>
<dbReference type="GO" id="GO:0015031">
    <property type="term" value="P:protein transport"/>
    <property type="evidence" value="ECO:0007669"/>
    <property type="project" value="UniProtKB-KW"/>
</dbReference>
<keyword evidence="10" id="KW-1185">Reference proteome</keyword>
<gene>
    <name evidence="9" type="ORF">PNO31109_04066</name>
</gene>
<dbReference type="Proteomes" id="UP000367825">
    <property type="component" value="Unassembled WGS sequence"/>
</dbReference>
<keyword evidence="9" id="KW-0282">Flagellum</keyword>
<feature type="domain" description="Flagellar assembly protein FliH/Type III secretion system HrpE" evidence="8">
    <location>
        <begin position="84"/>
        <end position="203"/>
    </location>
</feature>
<dbReference type="GO" id="GO:0044781">
    <property type="term" value="P:bacterial-type flagellum organization"/>
    <property type="evidence" value="ECO:0007669"/>
    <property type="project" value="UniProtKB-KW"/>
</dbReference>
<organism evidence="9 10">
    <name type="scientific">Pandoraea nosoerga</name>
    <dbReference type="NCBI Taxonomy" id="2508296"/>
    <lineage>
        <taxon>Bacteria</taxon>
        <taxon>Pseudomonadati</taxon>
        <taxon>Pseudomonadota</taxon>
        <taxon>Betaproteobacteria</taxon>
        <taxon>Burkholderiales</taxon>
        <taxon>Burkholderiaceae</taxon>
        <taxon>Pandoraea</taxon>
    </lineage>
</organism>
<accession>A0A5E4XS94</accession>
<sequence>MKPHRFGTKADAAAQRGWLPVQPDMATVRAQAYAEGVAHGEAQARETVWQAAFDAGLAEGEQAAETRLRASYAARLREELDAIAQPLAALQAACDEVRARLAAGALDAMTEATSRAVKTVVQRELQTAAPEIANVVRHLVGQLGADGDVTVYVNPEDARALAARVGAQAPGAAWRIVADASLPRGESRVDVGGLWYDAGCESRESAVREVVRRRLGEWVDASIAGTEPIAMQVPQ</sequence>
<dbReference type="PANTHER" id="PTHR34982:SF1">
    <property type="entry name" value="FLAGELLAR ASSEMBLY PROTEIN FLIH"/>
    <property type="match status" value="1"/>
</dbReference>
<evidence type="ECO:0000259" key="8">
    <source>
        <dbReference type="Pfam" id="PF02108"/>
    </source>
</evidence>
<dbReference type="InterPro" id="IPR018035">
    <property type="entry name" value="Flagellar_FliH/T3SS_HrpE"/>
</dbReference>
<evidence type="ECO:0000256" key="2">
    <source>
        <dbReference type="ARBA" id="ARBA00006602"/>
    </source>
</evidence>
<keyword evidence="6" id="KW-0653">Protein transport</keyword>
<evidence type="ECO:0000256" key="1">
    <source>
        <dbReference type="ARBA" id="ARBA00003041"/>
    </source>
</evidence>
<keyword evidence="7" id="KW-1006">Bacterial flagellum protein export</keyword>
<comment type="function">
    <text evidence="1">Needed for flagellar regrowth and assembly.</text>
</comment>
<keyword evidence="9" id="KW-0969">Cilium</keyword>
<dbReference type="PANTHER" id="PTHR34982">
    <property type="entry name" value="YOP PROTEINS TRANSLOCATION PROTEIN L"/>
    <property type="match status" value="1"/>
</dbReference>
<evidence type="ECO:0000256" key="7">
    <source>
        <dbReference type="ARBA" id="ARBA00023225"/>
    </source>
</evidence>
<name>A0A5E4XS94_9BURK</name>
<dbReference type="RefSeq" id="WP_150557261.1">
    <property type="nucleotide sequence ID" value="NZ_CABPSC010000020.1"/>
</dbReference>
<reference evidence="9 10" key="1">
    <citation type="submission" date="2019-08" db="EMBL/GenBank/DDBJ databases">
        <authorList>
            <person name="Peeters C."/>
        </authorList>
    </citation>
    <scope>NUCLEOTIDE SEQUENCE [LARGE SCALE GENOMIC DNA]</scope>
    <source>
        <strain evidence="9 10">LMG 31109</strain>
    </source>
</reference>
<comment type="similarity">
    <text evidence="2">Belongs to the FliH family.</text>
</comment>
<evidence type="ECO:0000313" key="10">
    <source>
        <dbReference type="Proteomes" id="UP000367825"/>
    </source>
</evidence>
<dbReference type="InterPro" id="IPR051472">
    <property type="entry name" value="T3SS_Stator/FliH"/>
</dbReference>
<keyword evidence="9" id="KW-0966">Cell projection</keyword>
<dbReference type="Pfam" id="PF02108">
    <property type="entry name" value="FliH"/>
    <property type="match status" value="1"/>
</dbReference>
<evidence type="ECO:0000313" key="9">
    <source>
        <dbReference type="EMBL" id="VVE39309.1"/>
    </source>
</evidence>
<proteinExistence type="inferred from homology"/>
<dbReference type="AlphaFoldDB" id="A0A5E4XS94"/>
<evidence type="ECO:0000256" key="5">
    <source>
        <dbReference type="ARBA" id="ARBA00022795"/>
    </source>
</evidence>
<evidence type="ECO:0000256" key="3">
    <source>
        <dbReference type="ARBA" id="ARBA00016507"/>
    </source>
</evidence>
<keyword evidence="5" id="KW-1005">Bacterial flagellum biogenesis</keyword>
<keyword evidence="4" id="KW-0813">Transport</keyword>
<evidence type="ECO:0000256" key="4">
    <source>
        <dbReference type="ARBA" id="ARBA00022448"/>
    </source>
</evidence>
<dbReference type="OrthoDB" id="6397640at2"/>